<dbReference type="EMBL" id="STGV01000001">
    <property type="protein sequence ID" value="THV24790.1"/>
    <property type="molecule type" value="Genomic_DNA"/>
</dbReference>
<comment type="caution">
    <text evidence="2">The sequence shown here is derived from an EMBL/GenBank/DDBJ whole genome shotgun (WGS) entry which is preliminary data.</text>
</comment>
<dbReference type="RefSeq" id="WP_136596638.1">
    <property type="nucleotide sequence ID" value="NZ_STGV01000001.1"/>
</dbReference>
<dbReference type="AlphaFoldDB" id="A0A4S8P436"/>
<dbReference type="Proteomes" id="UP000308828">
    <property type="component" value="Unassembled WGS sequence"/>
</dbReference>
<name>A0A4S8P436_9HYPH</name>
<evidence type="ECO:0000256" key="1">
    <source>
        <dbReference type="SAM" id="SignalP"/>
    </source>
</evidence>
<sequence>MIGMIRKIAIAAIVSLTAFGGTATVAFADSWGVYVGGSGYGIEVRDGHGRHDDRGRGWGRHDDRRWGHHGRRGECRPHHALEKARWNGMRRAFVADVSRRHVVVKGIRHGDRDRMIFANVRGCPVVRY</sequence>
<protein>
    <submittedName>
        <fullName evidence="2">Uncharacterized protein</fullName>
    </submittedName>
</protein>
<evidence type="ECO:0000313" key="2">
    <source>
        <dbReference type="EMBL" id="THV24790.1"/>
    </source>
</evidence>
<proteinExistence type="predicted"/>
<dbReference type="OrthoDB" id="8453806at2"/>
<evidence type="ECO:0000313" key="3">
    <source>
        <dbReference type="Proteomes" id="UP000308828"/>
    </source>
</evidence>
<feature type="chain" id="PRO_5020752792" evidence="1">
    <location>
        <begin position="29"/>
        <end position="128"/>
    </location>
</feature>
<gene>
    <name evidence="2" type="ORF">FAA97_00805</name>
</gene>
<keyword evidence="1" id="KW-0732">Signal</keyword>
<keyword evidence="3" id="KW-1185">Reference proteome</keyword>
<reference evidence="2 3" key="1">
    <citation type="submission" date="2019-04" db="EMBL/GenBank/DDBJ databases">
        <title>Genome sequence of strain shin9-1.</title>
        <authorList>
            <person name="Gao J."/>
            <person name="Sun J."/>
        </authorList>
    </citation>
    <scope>NUCLEOTIDE SEQUENCE [LARGE SCALE GENOMIC DNA]</scope>
    <source>
        <strain evidence="3">shin9-1</strain>
    </source>
</reference>
<accession>A0A4S8P436</accession>
<feature type="signal peptide" evidence="1">
    <location>
        <begin position="1"/>
        <end position="28"/>
    </location>
</feature>
<organism evidence="2 3">
    <name type="scientific">Peteryoungia ipomoeae</name>
    <dbReference type="NCBI Taxonomy" id="1210932"/>
    <lineage>
        <taxon>Bacteria</taxon>
        <taxon>Pseudomonadati</taxon>
        <taxon>Pseudomonadota</taxon>
        <taxon>Alphaproteobacteria</taxon>
        <taxon>Hyphomicrobiales</taxon>
        <taxon>Rhizobiaceae</taxon>
        <taxon>Peteryoungia</taxon>
    </lineage>
</organism>